<dbReference type="AlphaFoldDB" id="X1EKE1"/>
<reference evidence="1" key="1">
    <citation type="journal article" date="2014" name="Front. Microbiol.">
        <title>High frequency of phylogenetically diverse reductive dehalogenase-homologous genes in deep subseafloor sedimentary metagenomes.</title>
        <authorList>
            <person name="Kawai M."/>
            <person name="Futagami T."/>
            <person name="Toyoda A."/>
            <person name="Takaki Y."/>
            <person name="Nishi S."/>
            <person name="Hori S."/>
            <person name="Arai W."/>
            <person name="Tsubouchi T."/>
            <person name="Morono Y."/>
            <person name="Uchiyama I."/>
            <person name="Ito T."/>
            <person name="Fujiyama A."/>
            <person name="Inagaki F."/>
            <person name="Takami H."/>
        </authorList>
    </citation>
    <scope>NUCLEOTIDE SEQUENCE</scope>
    <source>
        <strain evidence="1">Expedition CK06-06</strain>
    </source>
</reference>
<accession>X1EKE1</accession>
<evidence type="ECO:0000313" key="1">
    <source>
        <dbReference type="EMBL" id="GAH33806.1"/>
    </source>
</evidence>
<organism evidence="1">
    <name type="scientific">marine sediment metagenome</name>
    <dbReference type="NCBI Taxonomy" id="412755"/>
    <lineage>
        <taxon>unclassified sequences</taxon>
        <taxon>metagenomes</taxon>
        <taxon>ecological metagenomes</taxon>
    </lineage>
</organism>
<protein>
    <submittedName>
        <fullName evidence="1">Uncharacterized protein</fullName>
    </submittedName>
</protein>
<name>X1EKE1_9ZZZZ</name>
<gene>
    <name evidence="1" type="ORF">S03H2_12924</name>
</gene>
<dbReference type="EMBL" id="BARU01006568">
    <property type="protein sequence ID" value="GAH33806.1"/>
    <property type="molecule type" value="Genomic_DNA"/>
</dbReference>
<sequence>MRDSDGFYNCEFCGCHTNAYSRACCEKGREADNKRNKLVREKSKDAT</sequence>
<proteinExistence type="predicted"/>
<comment type="caution">
    <text evidence="1">The sequence shown here is derived from an EMBL/GenBank/DDBJ whole genome shotgun (WGS) entry which is preliminary data.</text>
</comment>